<evidence type="ECO:0000259" key="4">
    <source>
        <dbReference type="Pfam" id="PF13525"/>
    </source>
</evidence>
<dbReference type="Gene3D" id="1.25.40.10">
    <property type="entry name" value="Tetratricopeptide repeat domain"/>
    <property type="match status" value="1"/>
</dbReference>
<keyword evidence="3" id="KW-0998">Cell outer membrane</keyword>
<gene>
    <name evidence="5" type="primary">bamD_11</name>
    <name evidence="5" type="ORF">GALL_149720</name>
</gene>
<dbReference type="InterPro" id="IPR011990">
    <property type="entry name" value="TPR-like_helical_dom_sf"/>
</dbReference>
<dbReference type="AlphaFoldDB" id="A0A1J5SMS9"/>
<sequence>MKKVVFFIFCIVTLTSCFHRISKVFAKGPGHAFGKVMKSKDNEYRYTMGEQYYANKKYSNARQLFEDLFPFVKGTQRYEDMYYKVAYCYFYEKDYLNAENFFKTFTETFPGSSKSEECEYMRAFCFYKQSPKVDLDQTNTTKAISLMQAFINTHPGSPRIKDANDIIDKGREKLELKEYNNAELYYNLGYYKASAIAFGSVSENFPDSKRADEYKLQVIRSYFKYAELSTEDKQTERFEKVVSECNDFSERFTDSKLLSEVTKYKTQSTTYLKNLKNEQIKKAP</sequence>
<dbReference type="PROSITE" id="PS51257">
    <property type="entry name" value="PROKAR_LIPOPROTEIN"/>
    <property type="match status" value="1"/>
</dbReference>
<evidence type="ECO:0000313" key="5">
    <source>
        <dbReference type="EMBL" id="OIR02972.1"/>
    </source>
</evidence>
<reference evidence="5" key="1">
    <citation type="submission" date="2016-10" db="EMBL/GenBank/DDBJ databases">
        <title>Sequence of Gallionella enrichment culture.</title>
        <authorList>
            <person name="Poehlein A."/>
            <person name="Muehling M."/>
            <person name="Daniel R."/>
        </authorList>
    </citation>
    <scope>NUCLEOTIDE SEQUENCE</scope>
</reference>
<evidence type="ECO:0000256" key="3">
    <source>
        <dbReference type="ARBA" id="ARBA00023237"/>
    </source>
</evidence>
<keyword evidence="2" id="KW-0472">Membrane</keyword>
<protein>
    <submittedName>
        <fullName evidence="5">Outer membrane protein assembly factor BamD</fullName>
    </submittedName>
</protein>
<dbReference type="SUPFAM" id="SSF48452">
    <property type="entry name" value="TPR-like"/>
    <property type="match status" value="1"/>
</dbReference>
<evidence type="ECO:0000256" key="2">
    <source>
        <dbReference type="ARBA" id="ARBA00023136"/>
    </source>
</evidence>
<comment type="caution">
    <text evidence="5">The sequence shown here is derived from an EMBL/GenBank/DDBJ whole genome shotgun (WGS) entry which is preliminary data.</text>
</comment>
<feature type="domain" description="Outer membrane lipoprotein BamD-like" evidence="4">
    <location>
        <begin position="43"/>
        <end position="232"/>
    </location>
</feature>
<keyword evidence="1" id="KW-0732">Signal</keyword>
<organism evidence="5">
    <name type="scientific">mine drainage metagenome</name>
    <dbReference type="NCBI Taxonomy" id="410659"/>
    <lineage>
        <taxon>unclassified sequences</taxon>
        <taxon>metagenomes</taxon>
        <taxon>ecological metagenomes</taxon>
    </lineage>
</organism>
<name>A0A1J5SMS9_9ZZZZ</name>
<dbReference type="EMBL" id="MLJW01000070">
    <property type="protein sequence ID" value="OIR02972.1"/>
    <property type="molecule type" value="Genomic_DNA"/>
</dbReference>
<dbReference type="InterPro" id="IPR039565">
    <property type="entry name" value="BamD-like"/>
</dbReference>
<proteinExistence type="predicted"/>
<dbReference type="InterPro" id="IPR017689">
    <property type="entry name" value="BamD"/>
</dbReference>
<accession>A0A1J5SMS9</accession>
<dbReference type="Pfam" id="PF13525">
    <property type="entry name" value="YfiO"/>
    <property type="match status" value="1"/>
</dbReference>
<evidence type="ECO:0000256" key="1">
    <source>
        <dbReference type="ARBA" id="ARBA00022729"/>
    </source>
</evidence>
<dbReference type="NCBIfam" id="TIGR03302">
    <property type="entry name" value="OM_YfiO"/>
    <property type="match status" value="1"/>
</dbReference>